<accession>A0ACC4UCR1</accession>
<evidence type="ECO:0000313" key="1">
    <source>
        <dbReference type="EMBL" id="KKO80733.1"/>
    </source>
</evidence>
<comment type="caution">
    <text evidence="1">The sequence shown here is derived from an EMBL/GenBank/DDBJ whole genome shotgun (WGS) entry which is preliminary data.</text>
</comment>
<gene>
    <name evidence="1" type="ORF">WU87_03265</name>
</gene>
<sequence>MYERDGHRCVFCGTTENLTLDHIVRYADGGPDAEDNLRVLCMKCNQSRETKMQEVNRALV</sequence>
<dbReference type="EMBL" id="LAYQ01000008">
    <property type="protein sequence ID" value="KKO80733.1"/>
    <property type="molecule type" value="Genomic_DNA"/>
</dbReference>
<evidence type="ECO:0000313" key="2">
    <source>
        <dbReference type="Proteomes" id="UP000034245"/>
    </source>
</evidence>
<keyword evidence="2" id="KW-1185">Reference proteome</keyword>
<dbReference type="Proteomes" id="UP000034245">
    <property type="component" value="Unassembled WGS sequence"/>
</dbReference>
<name>A0ACC4UCR1_9CORY</name>
<reference evidence="1" key="1">
    <citation type="submission" date="2015-04" db="EMBL/GenBank/DDBJ databases">
        <title>Draft Genome Sequences of Three Species of Emerging Human-Pathogenic Corynebacteria.</title>
        <authorList>
            <person name="Pacheco L.G."/>
            <person name="Mattos-Guaraldi A.L."/>
            <person name="Santos C.S."/>
            <person name="Veras A.O."/>
            <person name="Guimaraes L.C."/>
            <person name="Abreu V."/>
            <person name="Pereira F.L."/>
            <person name="Soares S.C."/>
            <person name="Dorella F.A."/>
            <person name="Carvalho A.F."/>
            <person name="Leal C.G."/>
            <person name="Figueiredo H.C."/>
            <person name="Ramos J.N."/>
            <person name="Vieira V."/>
            <person name="Farfour E."/>
            <person name="Guiso N."/>
            <person name="Hirata R.Jr."/>
            <person name="Ramos R.T."/>
            <person name="Azevedo V."/>
            <person name="Silva A."/>
        </authorList>
    </citation>
    <scope>NUCLEOTIDE SEQUENCE</scope>
    <source>
        <strain evidence="1">1941</strain>
    </source>
</reference>
<proteinExistence type="predicted"/>
<protein>
    <submittedName>
        <fullName evidence="1">Uncharacterized protein</fullName>
    </submittedName>
</protein>
<organism evidence="1 2">
    <name type="scientific">Corynebacterium minutissimum</name>
    <dbReference type="NCBI Taxonomy" id="38301"/>
    <lineage>
        <taxon>Bacteria</taxon>
        <taxon>Bacillati</taxon>
        <taxon>Actinomycetota</taxon>
        <taxon>Actinomycetes</taxon>
        <taxon>Mycobacteriales</taxon>
        <taxon>Corynebacteriaceae</taxon>
        <taxon>Corynebacterium</taxon>
    </lineage>
</organism>